<keyword evidence="3" id="KW-1185">Reference proteome</keyword>
<comment type="caution">
    <text evidence="2">The sequence shown here is derived from an EMBL/GenBank/DDBJ whole genome shotgun (WGS) entry which is preliminary data.</text>
</comment>
<name>A0ABS6EA13_9FIRM</name>
<protein>
    <submittedName>
        <fullName evidence="2">DUF3991 domain-containing protein</fullName>
    </submittedName>
</protein>
<dbReference type="Proteomes" id="UP000749471">
    <property type="component" value="Unassembled WGS sequence"/>
</dbReference>
<reference evidence="2 3" key="1">
    <citation type="submission" date="2021-06" db="EMBL/GenBank/DDBJ databases">
        <authorList>
            <person name="Sun Q."/>
            <person name="Li D."/>
        </authorList>
    </citation>
    <scope>NUCLEOTIDE SEQUENCE [LARGE SCALE GENOMIC DNA]</scope>
    <source>
        <strain evidence="2 3">MSJ-40</strain>
    </source>
</reference>
<dbReference type="Pfam" id="PF13154">
    <property type="entry name" value="DUF3991"/>
    <property type="match status" value="1"/>
</dbReference>
<organism evidence="2 3">
    <name type="scientific">Tissierella simiarum</name>
    <dbReference type="NCBI Taxonomy" id="2841534"/>
    <lineage>
        <taxon>Bacteria</taxon>
        <taxon>Bacillati</taxon>
        <taxon>Bacillota</taxon>
        <taxon>Tissierellia</taxon>
        <taxon>Tissierellales</taxon>
        <taxon>Tissierellaceae</taxon>
        <taxon>Tissierella</taxon>
    </lineage>
</organism>
<gene>
    <name evidence="2" type="ORF">KQI42_17285</name>
</gene>
<dbReference type="RefSeq" id="WP_216521590.1">
    <property type="nucleotide sequence ID" value="NZ_JAHLPM010000019.1"/>
</dbReference>
<accession>A0ABS6EA13</accession>
<dbReference type="Pfam" id="PF13155">
    <property type="entry name" value="Toprim_2"/>
    <property type="match status" value="1"/>
</dbReference>
<dbReference type="EMBL" id="JAHLPM010000019">
    <property type="protein sequence ID" value="MBU5439772.1"/>
    <property type="molecule type" value="Genomic_DNA"/>
</dbReference>
<evidence type="ECO:0000313" key="3">
    <source>
        <dbReference type="Proteomes" id="UP000749471"/>
    </source>
</evidence>
<evidence type="ECO:0000313" key="2">
    <source>
        <dbReference type="EMBL" id="MBU5439772.1"/>
    </source>
</evidence>
<dbReference type="InterPro" id="IPR025054">
    <property type="entry name" value="DUF3991"/>
</dbReference>
<evidence type="ECO:0000259" key="1">
    <source>
        <dbReference type="Pfam" id="PF13154"/>
    </source>
</evidence>
<feature type="domain" description="DUF3991" evidence="1">
    <location>
        <begin position="121"/>
        <end position="204"/>
    </location>
</feature>
<proteinExistence type="predicted"/>
<sequence>MGTYIHFTEEQKQRANSVDLVDFLERQGEKLLRSGREKRLASDRSITIRGNRWYDHETREGGLAIDFLQNFYGLSFPDAVTRLLSGEQGEIIYKKADIKEQEERKSFVLPEKHSDMRRVFAYMIKQRCIDRDIISFFAKNKMLYESCELSKDKTKEYHNAVFVGFDENGTPRHAHKQGIYTKGKKFKGNIESSDPCYSFNYIGKSNKLYIFEAPIDMLSFITMYQRDWQQDSYVSLCGVSEQAMLKMLEINPRLNHAILCLDHDKAGIETSEKFYDILTAKKIRCDKFKPQYKDWNEDLKASFNLPAIPAEKHPQYTLRDKICSEIYELTSEFNNKDNSLSKLNNLFYKCKTSTVEQIVEILKQLSAFSLLLAEREYKQMGGRQDIDTLQQRLYYGFKAYENRSRLNSRLDTIGQELLKISKYQGILSEAGKTNIAKIYESIAQHSLKAIILIELQEQKQKQKQIKEMTMQ</sequence>